<proteinExistence type="predicted"/>
<name>A0A1M5MSC3_9GAMM</name>
<dbReference type="AlphaFoldDB" id="A0A1M5MSC3"/>
<sequence length="521" mass="53767">MSSFENFVQCRIVTPLAASATDVALYAAVAPYRLPPEAGGVLVLTDSPGNPSVVEVIRYSHRTGLALYGLQRGQEGTTARDWTGPVFCYQALMAGDFQSILDELNAGIDGKVDKATGQSLMTDAERTKLSGIAAGAQVNTITSVAGKTGVVALAKGDVGLANVDNTSDVNKPVSTAQQTALDGKVGTGDARLTDTREWTATTVAQAEAEAGTATTRRAWTAQRVRQAVAAWWAASAMKTKLDGIASGATANATDAQLRDRETHTGTQGVGTITGLGTAATANVQTGPADTTAGALMAVGAFGLGAAGISIPTTEVFQAPGEYSGELTVTGVPAGVGGRSQQKFIGTPTYGMQLLFNVNDSDTSNPNAIWFRHWRGGSPVGNFKRLVHSGNILGTVSQSAGIPTGAIIERGSNANGEYVKWADGTMECRYTESTVRTASKQISGTTTYNTGAVAFVFPAAFAAAPTVSPHFYREVGAICHGATTRGDAGLTTSGVELIGFVSSTSGTSTGRLGYVARGRWFV</sequence>
<dbReference type="RefSeq" id="WP_073299846.1">
    <property type="nucleotide sequence ID" value="NZ_FQXA01000002.1"/>
</dbReference>
<evidence type="ECO:0000313" key="1">
    <source>
        <dbReference type="EMBL" id="SHG80117.1"/>
    </source>
</evidence>
<gene>
    <name evidence="1" type="ORF">SAMN02744645_1456</name>
</gene>
<reference evidence="1 2" key="1">
    <citation type="submission" date="2016-11" db="EMBL/GenBank/DDBJ databases">
        <authorList>
            <person name="Jaros S."/>
            <person name="Januszkiewicz K."/>
            <person name="Wedrychowicz H."/>
        </authorList>
    </citation>
    <scope>NUCLEOTIDE SEQUENCE [LARGE SCALE GENOMIC DNA]</scope>
    <source>
        <strain evidence="1 2">DSM 18231</strain>
    </source>
</reference>
<evidence type="ECO:0000313" key="2">
    <source>
        <dbReference type="Proteomes" id="UP000184000"/>
    </source>
</evidence>
<dbReference type="GeneID" id="98639873"/>
<organism evidence="1 2">
    <name type="scientific">Stutzerimonas xanthomarina DSM 18231</name>
    <dbReference type="NCBI Taxonomy" id="1403346"/>
    <lineage>
        <taxon>Bacteria</taxon>
        <taxon>Pseudomonadati</taxon>
        <taxon>Pseudomonadota</taxon>
        <taxon>Gammaproteobacteria</taxon>
        <taxon>Pseudomonadales</taxon>
        <taxon>Pseudomonadaceae</taxon>
        <taxon>Stutzerimonas</taxon>
    </lineage>
</organism>
<dbReference type="EMBL" id="FQXA01000002">
    <property type="protein sequence ID" value="SHG80117.1"/>
    <property type="molecule type" value="Genomic_DNA"/>
</dbReference>
<dbReference type="Proteomes" id="UP000184000">
    <property type="component" value="Unassembled WGS sequence"/>
</dbReference>
<accession>A0A1M5MSC3</accession>
<protein>
    <submittedName>
        <fullName evidence="1">Uncharacterized protein</fullName>
    </submittedName>
</protein>